<sequence>MKKQGFIYCMMLSMLLTGCADTDTPVEDEPLKGTWYLLNISGGFAGMDQDFEKGSIIWEFDLEQQSLAVINNALSNALYTGLDTASYRYSVHVENGSSYIRVNDVEFGGVTFFDSKMVVDQNLGSQGNGADGFVFVMER</sequence>
<evidence type="ECO:0000313" key="2">
    <source>
        <dbReference type="Proteomes" id="UP000267585"/>
    </source>
</evidence>
<gene>
    <name evidence="1" type="ORF">EHW67_02800</name>
</gene>
<accession>A0A430K8X6</accession>
<evidence type="ECO:0000313" key="1">
    <source>
        <dbReference type="EMBL" id="RTE55510.1"/>
    </source>
</evidence>
<dbReference type="RefSeq" id="WP_126160812.1">
    <property type="nucleotide sequence ID" value="NZ_RQPJ01000001.1"/>
</dbReference>
<dbReference type="Proteomes" id="UP000267585">
    <property type="component" value="Unassembled WGS sequence"/>
</dbReference>
<dbReference type="AlphaFoldDB" id="A0A430K8X6"/>
<protein>
    <recommendedName>
        <fullName evidence="3">Lipocalin-like domain-containing protein</fullName>
    </recommendedName>
</protein>
<reference evidence="1 2" key="1">
    <citation type="submission" date="2018-11" db="EMBL/GenBank/DDBJ databases">
        <title>Arenibacter aquaticus sp.nov., a marine bacterium isolated from surface seawater in the South China Sea.</title>
        <authorList>
            <person name="Guo J."/>
            <person name="Sun J."/>
        </authorList>
    </citation>
    <scope>NUCLEOTIDE SEQUENCE [LARGE SCALE GENOMIC DNA]</scope>
    <source>
        <strain evidence="1 2">GUO666</strain>
    </source>
</reference>
<dbReference type="EMBL" id="RQPJ01000001">
    <property type="protein sequence ID" value="RTE55510.1"/>
    <property type="molecule type" value="Genomic_DNA"/>
</dbReference>
<proteinExistence type="predicted"/>
<dbReference type="PROSITE" id="PS51257">
    <property type="entry name" value="PROKAR_LIPOPROTEIN"/>
    <property type="match status" value="1"/>
</dbReference>
<evidence type="ECO:0008006" key="3">
    <source>
        <dbReference type="Google" id="ProtNLM"/>
    </source>
</evidence>
<dbReference type="OrthoDB" id="1201884at2"/>
<name>A0A430K8X6_9FLAO</name>
<organism evidence="1 2">
    <name type="scientific">Arenibacter aquaticus</name>
    <dbReference type="NCBI Taxonomy" id="2489054"/>
    <lineage>
        <taxon>Bacteria</taxon>
        <taxon>Pseudomonadati</taxon>
        <taxon>Bacteroidota</taxon>
        <taxon>Flavobacteriia</taxon>
        <taxon>Flavobacteriales</taxon>
        <taxon>Flavobacteriaceae</taxon>
        <taxon>Arenibacter</taxon>
    </lineage>
</organism>
<keyword evidence="2" id="KW-1185">Reference proteome</keyword>
<comment type="caution">
    <text evidence="1">The sequence shown here is derived from an EMBL/GenBank/DDBJ whole genome shotgun (WGS) entry which is preliminary data.</text>
</comment>